<feature type="transmembrane region" description="Helical" evidence="1">
    <location>
        <begin position="6"/>
        <end position="27"/>
    </location>
</feature>
<protein>
    <recommendedName>
        <fullName evidence="4">DUF2306 domain-containing protein</fullName>
    </recommendedName>
</protein>
<feature type="transmembrane region" description="Helical" evidence="1">
    <location>
        <begin position="65"/>
        <end position="82"/>
    </location>
</feature>
<dbReference type="EMBL" id="JAJA02000001">
    <property type="protein sequence ID" value="KWS06439.1"/>
    <property type="molecule type" value="Genomic_DNA"/>
</dbReference>
<dbReference type="RefSeq" id="WP_051547317.1">
    <property type="nucleotide sequence ID" value="NZ_JAJA02000001.1"/>
</dbReference>
<comment type="caution">
    <text evidence="2">The sequence shown here is derived from an EMBL/GenBank/DDBJ whole genome shotgun (WGS) entry which is preliminary data.</text>
</comment>
<feature type="transmembrane region" description="Helical" evidence="1">
    <location>
        <begin position="133"/>
        <end position="154"/>
    </location>
</feature>
<evidence type="ECO:0008006" key="4">
    <source>
        <dbReference type="Google" id="ProtNLM"/>
    </source>
</evidence>
<dbReference type="Proteomes" id="UP000023435">
    <property type="component" value="Unassembled WGS sequence"/>
</dbReference>
<feature type="transmembrane region" description="Helical" evidence="1">
    <location>
        <begin position="39"/>
        <end position="59"/>
    </location>
</feature>
<accession>A0A108UCG7</accession>
<reference evidence="2 3" key="1">
    <citation type="journal article" date="2014" name="Genome Announc.">
        <title>Draft Genome Sequence of Lysobacter capsici AZ78, a Bacterium Antagonistic to Plant-Pathogenic Oomycetes.</title>
        <authorList>
            <person name="Puopolo G."/>
            <person name="Sonego P."/>
            <person name="Engelen K."/>
            <person name="Pertot I."/>
        </authorList>
    </citation>
    <scope>NUCLEOTIDE SEQUENCE [LARGE SCALE GENOMIC DNA]</scope>
    <source>
        <strain evidence="2 3">AZ78</strain>
    </source>
</reference>
<keyword evidence="1" id="KW-0812">Transmembrane</keyword>
<organism evidence="2 3">
    <name type="scientific">Lysobacter capsici AZ78</name>
    <dbReference type="NCBI Taxonomy" id="1444315"/>
    <lineage>
        <taxon>Bacteria</taxon>
        <taxon>Pseudomonadati</taxon>
        <taxon>Pseudomonadota</taxon>
        <taxon>Gammaproteobacteria</taxon>
        <taxon>Lysobacterales</taxon>
        <taxon>Lysobacteraceae</taxon>
        <taxon>Lysobacter</taxon>
    </lineage>
</organism>
<feature type="transmembrane region" description="Helical" evidence="1">
    <location>
        <begin position="94"/>
        <end position="113"/>
    </location>
</feature>
<keyword evidence="1" id="KW-1133">Transmembrane helix</keyword>
<proteinExistence type="predicted"/>
<keyword evidence="1" id="KW-0472">Membrane</keyword>
<name>A0A108UCG7_9GAMM</name>
<gene>
    <name evidence="2" type="ORF">AZ78_3995</name>
</gene>
<evidence type="ECO:0000313" key="2">
    <source>
        <dbReference type="EMBL" id="KWS06439.1"/>
    </source>
</evidence>
<keyword evidence="3" id="KW-1185">Reference proteome</keyword>
<evidence type="ECO:0000313" key="3">
    <source>
        <dbReference type="Proteomes" id="UP000023435"/>
    </source>
</evidence>
<sequence>MFGITAFGMFHTVLGLIAVAAGFVAIARHHEIAMASRSGRLYGWMTVATCITGFFIFHHGGFGKPHALGIVTLLVLAVACLAERRKPFGRFSHYVAAIGYTLTLFFHMIPGFTETLTRLPEGRPWASGPDDPQLAQLIGGVFVAYLGLMVWQGLRIRRERRRSQVVHDIASADHAGG</sequence>
<evidence type="ECO:0000256" key="1">
    <source>
        <dbReference type="SAM" id="Phobius"/>
    </source>
</evidence>
<dbReference type="AlphaFoldDB" id="A0A108UCG7"/>
<dbReference type="OrthoDB" id="6196651at2"/>